<accession>A0A9X3J3F3</accession>
<dbReference type="Proteomes" id="UP001150924">
    <property type="component" value="Unassembled WGS sequence"/>
</dbReference>
<dbReference type="RefSeq" id="WP_267775362.1">
    <property type="nucleotide sequence ID" value="NZ_JAPNKE010000002.1"/>
</dbReference>
<name>A0A9X3J3F3_9BACT</name>
<organism evidence="1 2">
    <name type="scientific">Nannocystis pusilla</name>
    <dbReference type="NCBI Taxonomy" id="889268"/>
    <lineage>
        <taxon>Bacteria</taxon>
        <taxon>Pseudomonadati</taxon>
        <taxon>Myxococcota</taxon>
        <taxon>Polyangia</taxon>
        <taxon>Nannocystales</taxon>
        <taxon>Nannocystaceae</taxon>
        <taxon>Nannocystis</taxon>
    </lineage>
</organism>
<dbReference type="EMBL" id="JAPNKE010000002">
    <property type="protein sequence ID" value="MCY1012028.1"/>
    <property type="molecule type" value="Genomic_DNA"/>
</dbReference>
<evidence type="ECO:0000313" key="2">
    <source>
        <dbReference type="Proteomes" id="UP001150924"/>
    </source>
</evidence>
<protein>
    <submittedName>
        <fullName evidence="1">Uncharacterized protein</fullName>
    </submittedName>
</protein>
<comment type="caution">
    <text evidence="1">The sequence shown here is derived from an EMBL/GenBank/DDBJ whole genome shotgun (WGS) entry which is preliminary data.</text>
</comment>
<evidence type="ECO:0000313" key="1">
    <source>
        <dbReference type="EMBL" id="MCY1012028.1"/>
    </source>
</evidence>
<dbReference type="AlphaFoldDB" id="A0A9X3J3F3"/>
<keyword evidence="2" id="KW-1185">Reference proteome</keyword>
<proteinExistence type="predicted"/>
<gene>
    <name evidence="1" type="ORF">OV079_42085</name>
</gene>
<sequence>MADALHLAGSATTGAEARGLLAQAQTLRAALQHPQLAATQAALARAER</sequence>
<reference evidence="1" key="1">
    <citation type="submission" date="2022-11" db="EMBL/GenBank/DDBJ databases">
        <title>Minimal conservation of predation-associated metabolite biosynthetic gene clusters underscores biosynthetic potential of Myxococcota including descriptions for ten novel species: Archangium lansinium sp. nov., Myxococcus landrumus sp. nov., Nannocystis bai.</title>
        <authorList>
            <person name="Ahearne A."/>
            <person name="Stevens C."/>
            <person name="Phillips K."/>
        </authorList>
    </citation>
    <scope>NUCLEOTIDE SEQUENCE</scope>
    <source>
        <strain evidence="1">Na p29</strain>
    </source>
</reference>